<feature type="region of interest" description="Disordered" evidence="1">
    <location>
        <begin position="1"/>
        <end position="35"/>
    </location>
</feature>
<gene>
    <name evidence="2" type="ORF">CEXT_110251</name>
</gene>
<accession>A0AAV4RKG7</accession>
<dbReference type="Proteomes" id="UP001054945">
    <property type="component" value="Unassembled WGS sequence"/>
</dbReference>
<reference evidence="2 3" key="1">
    <citation type="submission" date="2021-06" db="EMBL/GenBank/DDBJ databases">
        <title>Caerostris extrusa draft genome.</title>
        <authorList>
            <person name="Kono N."/>
            <person name="Arakawa K."/>
        </authorList>
    </citation>
    <scope>NUCLEOTIDE SEQUENCE [LARGE SCALE GENOMIC DNA]</scope>
</reference>
<evidence type="ECO:0000313" key="3">
    <source>
        <dbReference type="Proteomes" id="UP001054945"/>
    </source>
</evidence>
<feature type="compositionally biased region" description="Polar residues" evidence="1">
    <location>
        <begin position="15"/>
        <end position="28"/>
    </location>
</feature>
<evidence type="ECO:0000313" key="2">
    <source>
        <dbReference type="EMBL" id="GIY20750.1"/>
    </source>
</evidence>
<proteinExistence type="predicted"/>
<evidence type="ECO:0000256" key="1">
    <source>
        <dbReference type="SAM" id="MobiDB-lite"/>
    </source>
</evidence>
<keyword evidence="3" id="KW-1185">Reference proteome</keyword>
<name>A0AAV4RKG7_CAEEX</name>
<sequence length="98" mass="11177">MNEKKKENKNHRSHLPNQKSHSLYQPPSSVYDEDPGIMSEVETSATGFRRASKSEVEPAHCPDTFKKRKSGLWVMMGKRKAMDKMMDDGPEKSNGHDD</sequence>
<protein>
    <submittedName>
        <fullName evidence="2">Uncharacterized protein</fullName>
    </submittedName>
</protein>
<comment type="caution">
    <text evidence="2">The sequence shown here is derived from an EMBL/GenBank/DDBJ whole genome shotgun (WGS) entry which is preliminary data.</text>
</comment>
<dbReference type="EMBL" id="BPLR01007932">
    <property type="protein sequence ID" value="GIY20750.1"/>
    <property type="molecule type" value="Genomic_DNA"/>
</dbReference>
<dbReference type="AlphaFoldDB" id="A0AAV4RKG7"/>
<organism evidence="2 3">
    <name type="scientific">Caerostris extrusa</name>
    <name type="common">Bark spider</name>
    <name type="synonym">Caerostris bankana</name>
    <dbReference type="NCBI Taxonomy" id="172846"/>
    <lineage>
        <taxon>Eukaryota</taxon>
        <taxon>Metazoa</taxon>
        <taxon>Ecdysozoa</taxon>
        <taxon>Arthropoda</taxon>
        <taxon>Chelicerata</taxon>
        <taxon>Arachnida</taxon>
        <taxon>Araneae</taxon>
        <taxon>Araneomorphae</taxon>
        <taxon>Entelegynae</taxon>
        <taxon>Araneoidea</taxon>
        <taxon>Araneidae</taxon>
        <taxon>Caerostris</taxon>
    </lineage>
</organism>